<dbReference type="RefSeq" id="WP_140470173.1">
    <property type="nucleotide sequence ID" value="NZ_RCZD01000001.1"/>
</dbReference>
<dbReference type="Gene3D" id="3.40.630.30">
    <property type="match status" value="1"/>
</dbReference>
<organism evidence="4 5">
    <name type="scientific">Ewingella americana</name>
    <dbReference type="NCBI Taxonomy" id="41202"/>
    <lineage>
        <taxon>Bacteria</taxon>
        <taxon>Pseudomonadati</taxon>
        <taxon>Pseudomonadota</taxon>
        <taxon>Gammaproteobacteria</taxon>
        <taxon>Enterobacterales</taxon>
        <taxon>Yersiniaceae</taxon>
        <taxon>Ewingella</taxon>
    </lineage>
</organism>
<evidence type="ECO:0000256" key="2">
    <source>
        <dbReference type="ARBA" id="ARBA00023315"/>
    </source>
</evidence>
<name>A0A502GTV1_9GAMM</name>
<gene>
    <name evidence="4" type="ORF">EAH77_02320</name>
</gene>
<evidence type="ECO:0000313" key="5">
    <source>
        <dbReference type="Proteomes" id="UP000317663"/>
    </source>
</evidence>
<comment type="caution">
    <text evidence="4">The sequence shown here is derived from an EMBL/GenBank/DDBJ whole genome shotgun (WGS) entry which is preliminary data.</text>
</comment>
<dbReference type="PROSITE" id="PS51186">
    <property type="entry name" value="GNAT"/>
    <property type="match status" value="1"/>
</dbReference>
<dbReference type="Proteomes" id="UP000317663">
    <property type="component" value="Unassembled WGS sequence"/>
</dbReference>
<dbReference type="InterPro" id="IPR016181">
    <property type="entry name" value="Acyl_CoA_acyltransferase"/>
</dbReference>
<dbReference type="Pfam" id="PF13673">
    <property type="entry name" value="Acetyltransf_10"/>
    <property type="match status" value="1"/>
</dbReference>
<dbReference type="OrthoDB" id="7356080at2"/>
<keyword evidence="2" id="KW-0012">Acyltransferase</keyword>
<keyword evidence="5" id="KW-1185">Reference proteome</keyword>
<keyword evidence="1 4" id="KW-0808">Transferase</keyword>
<protein>
    <submittedName>
        <fullName evidence="4">GNAT family N-acetyltransferase</fullName>
    </submittedName>
</protein>
<dbReference type="PANTHER" id="PTHR43877">
    <property type="entry name" value="AMINOALKYLPHOSPHONATE N-ACETYLTRANSFERASE-RELATED-RELATED"/>
    <property type="match status" value="1"/>
</dbReference>
<dbReference type="CDD" id="cd04301">
    <property type="entry name" value="NAT_SF"/>
    <property type="match status" value="1"/>
</dbReference>
<evidence type="ECO:0000313" key="4">
    <source>
        <dbReference type="EMBL" id="TPG65095.1"/>
    </source>
</evidence>
<accession>A0A502GTV1</accession>
<reference evidence="4 5" key="1">
    <citation type="journal article" date="2019" name="Environ. Microbiol.">
        <title>Species interactions and distinct microbial communities in high Arctic permafrost affected cryosols are associated with the CH4 and CO2 gas fluxes.</title>
        <authorList>
            <person name="Altshuler I."/>
            <person name="Hamel J."/>
            <person name="Turney S."/>
            <person name="Magnuson E."/>
            <person name="Levesque R."/>
            <person name="Greer C."/>
            <person name="Whyte L.G."/>
        </authorList>
    </citation>
    <scope>NUCLEOTIDE SEQUENCE [LARGE SCALE GENOMIC DNA]</scope>
    <source>
        <strain evidence="4 5">E4</strain>
    </source>
</reference>
<dbReference type="AlphaFoldDB" id="A0A502GTV1"/>
<dbReference type="EMBL" id="RCZD01000001">
    <property type="protein sequence ID" value="TPG65095.1"/>
    <property type="molecule type" value="Genomic_DNA"/>
</dbReference>
<evidence type="ECO:0000256" key="1">
    <source>
        <dbReference type="ARBA" id="ARBA00022679"/>
    </source>
</evidence>
<feature type="domain" description="N-acetyltransferase" evidence="3">
    <location>
        <begin position="1"/>
        <end position="157"/>
    </location>
</feature>
<dbReference type="GO" id="GO:0016747">
    <property type="term" value="F:acyltransferase activity, transferring groups other than amino-acyl groups"/>
    <property type="evidence" value="ECO:0007669"/>
    <property type="project" value="InterPro"/>
</dbReference>
<evidence type="ECO:0000259" key="3">
    <source>
        <dbReference type="PROSITE" id="PS51186"/>
    </source>
</evidence>
<dbReference type="SUPFAM" id="SSF55729">
    <property type="entry name" value="Acyl-CoA N-acyltransferases (Nat)"/>
    <property type="match status" value="1"/>
</dbReference>
<dbReference type="PANTHER" id="PTHR43877:SF2">
    <property type="entry name" value="AMINOALKYLPHOSPHONATE N-ACETYLTRANSFERASE-RELATED"/>
    <property type="match status" value="1"/>
</dbReference>
<dbReference type="InterPro" id="IPR050832">
    <property type="entry name" value="Bact_Acetyltransf"/>
</dbReference>
<proteinExistence type="predicted"/>
<dbReference type="InterPro" id="IPR000182">
    <property type="entry name" value="GNAT_dom"/>
</dbReference>
<sequence>MVVRLASPQEAEKLWIIRNKAIRHGCKDSYGEETLQAWTQDKMPEGFRNTIAENPFFVIDDPAGEYPVATGFLDLKNQSVEAIFTLPEFTGQGMARAILDAIKNEARLRGLKKLVLSSTPNAFEFYKKNGFILLKESIHHSPMANADLRCMEMSCDL</sequence>